<feature type="domain" description="D-isomer specific 2-hydroxyacid dehydrogenase catalytic" evidence="5">
    <location>
        <begin position="2"/>
        <end position="309"/>
    </location>
</feature>
<dbReference type="AlphaFoldDB" id="A0A382KZW5"/>
<keyword evidence="2" id="KW-0028">Amino-acid biosynthesis</keyword>
<dbReference type="PROSITE" id="PS00065">
    <property type="entry name" value="D_2_HYDROXYACID_DH_1"/>
    <property type="match status" value="1"/>
</dbReference>
<name>A0A382KZW5_9ZZZZ</name>
<dbReference type="InterPro" id="IPR029753">
    <property type="entry name" value="D-isomer_DH_CS"/>
</dbReference>
<organism evidence="7">
    <name type="scientific">marine metagenome</name>
    <dbReference type="NCBI Taxonomy" id="408172"/>
    <lineage>
        <taxon>unclassified sequences</taxon>
        <taxon>metagenomes</taxon>
        <taxon>ecological metagenomes</taxon>
    </lineage>
</organism>
<evidence type="ECO:0000256" key="1">
    <source>
        <dbReference type="ARBA" id="ARBA00005854"/>
    </source>
</evidence>
<dbReference type="GO" id="GO:0016616">
    <property type="term" value="F:oxidoreductase activity, acting on the CH-OH group of donors, NAD or NADP as acceptor"/>
    <property type="evidence" value="ECO:0007669"/>
    <property type="project" value="InterPro"/>
</dbReference>
<evidence type="ECO:0000259" key="5">
    <source>
        <dbReference type="Pfam" id="PF00389"/>
    </source>
</evidence>
<evidence type="ECO:0000313" key="7">
    <source>
        <dbReference type="EMBL" id="SVC30010.1"/>
    </source>
</evidence>
<dbReference type="PROSITE" id="PS00671">
    <property type="entry name" value="D_2_HYDROXYACID_DH_3"/>
    <property type="match status" value="1"/>
</dbReference>
<dbReference type="PANTHER" id="PTHR42789">
    <property type="entry name" value="D-ISOMER SPECIFIC 2-HYDROXYACID DEHYDROGENASE FAMILY PROTEIN (AFU_ORTHOLOGUE AFUA_6G10090)"/>
    <property type="match status" value="1"/>
</dbReference>
<keyword evidence="4" id="KW-0520">NAD</keyword>
<feature type="non-terminal residue" evidence="7">
    <location>
        <position position="354"/>
    </location>
</feature>
<accession>A0A382KZW5</accession>
<dbReference type="SUPFAM" id="SSF51735">
    <property type="entry name" value="NAD(P)-binding Rossmann-fold domains"/>
    <property type="match status" value="1"/>
</dbReference>
<dbReference type="Gene3D" id="3.40.50.720">
    <property type="entry name" value="NAD(P)-binding Rossmann-like Domain"/>
    <property type="match status" value="2"/>
</dbReference>
<dbReference type="EMBL" id="UINC01083880">
    <property type="protein sequence ID" value="SVC30010.1"/>
    <property type="molecule type" value="Genomic_DNA"/>
</dbReference>
<feature type="domain" description="D-isomer specific 2-hydroxyacid dehydrogenase NAD-binding" evidence="6">
    <location>
        <begin position="102"/>
        <end position="277"/>
    </location>
</feature>
<keyword evidence="3" id="KW-0560">Oxidoreductase</keyword>
<evidence type="ECO:0000259" key="6">
    <source>
        <dbReference type="Pfam" id="PF02826"/>
    </source>
</evidence>
<dbReference type="InterPro" id="IPR029009">
    <property type="entry name" value="ASB_dom_sf"/>
</dbReference>
<dbReference type="InterPro" id="IPR006139">
    <property type="entry name" value="D-isomer_2_OHA_DH_cat_dom"/>
</dbReference>
<dbReference type="GO" id="GO:0051287">
    <property type="term" value="F:NAD binding"/>
    <property type="evidence" value="ECO:0007669"/>
    <property type="project" value="InterPro"/>
</dbReference>
<dbReference type="Pfam" id="PF00389">
    <property type="entry name" value="2-Hacid_dh"/>
    <property type="match status" value="1"/>
</dbReference>
<dbReference type="InterPro" id="IPR036291">
    <property type="entry name" value="NAD(P)-bd_dom_sf"/>
</dbReference>
<dbReference type="GO" id="GO:0008652">
    <property type="term" value="P:amino acid biosynthetic process"/>
    <property type="evidence" value="ECO:0007669"/>
    <property type="project" value="UniProtKB-KW"/>
</dbReference>
<dbReference type="Pfam" id="PF02826">
    <property type="entry name" value="2-Hacid_dh_C"/>
    <property type="match status" value="1"/>
</dbReference>
<dbReference type="InterPro" id="IPR050857">
    <property type="entry name" value="D-2-hydroxyacid_DH"/>
</dbReference>
<protein>
    <recommendedName>
        <fullName evidence="8">Phosphoglycerate dehydrogenase</fullName>
    </recommendedName>
</protein>
<dbReference type="PANTHER" id="PTHR42789:SF1">
    <property type="entry name" value="D-ISOMER SPECIFIC 2-HYDROXYACID DEHYDROGENASE FAMILY PROTEIN (AFU_ORTHOLOGUE AFUA_6G10090)"/>
    <property type="match status" value="1"/>
</dbReference>
<dbReference type="FunFam" id="3.40.50.720:FF:000021">
    <property type="entry name" value="D-3-phosphoglycerate dehydrogenase"/>
    <property type="match status" value="1"/>
</dbReference>
<evidence type="ECO:0000256" key="3">
    <source>
        <dbReference type="ARBA" id="ARBA00023002"/>
    </source>
</evidence>
<dbReference type="SUPFAM" id="SSF143548">
    <property type="entry name" value="Serine metabolism enzymes domain"/>
    <property type="match status" value="1"/>
</dbReference>
<evidence type="ECO:0008006" key="8">
    <source>
        <dbReference type="Google" id="ProtNLM"/>
    </source>
</evidence>
<gene>
    <name evidence="7" type="ORF">METZ01_LOCUS282864</name>
</gene>
<comment type="similarity">
    <text evidence="1">Belongs to the D-isomer specific 2-hydroxyacid dehydrogenase family.</text>
</comment>
<dbReference type="CDD" id="cd12173">
    <property type="entry name" value="PGDH_4"/>
    <property type="match status" value="1"/>
</dbReference>
<evidence type="ECO:0000256" key="4">
    <source>
        <dbReference type="ARBA" id="ARBA00023027"/>
    </source>
</evidence>
<dbReference type="SUPFAM" id="SSF52283">
    <property type="entry name" value="Formate/glycerate dehydrogenase catalytic domain-like"/>
    <property type="match status" value="1"/>
</dbReference>
<dbReference type="InterPro" id="IPR029752">
    <property type="entry name" value="D-isomer_DH_CS1"/>
</dbReference>
<proteinExistence type="inferred from homology"/>
<reference evidence="7" key="1">
    <citation type="submission" date="2018-05" db="EMBL/GenBank/DDBJ databases">
        <authorList>
            <person name="Lanie J.A."/>
            <person name="Ng W.-L."/>
            <person name="Kazmierczak K.M."/>
            <person name="Andrzejewski T.M."/>
            <person name="Davidsen T.M."/>
            <person name="Wayne K.J."/>
            <person name="Tettelin H."/>
            <person name="Glass J.I."/>
            <person name="Rusch D."/>
            <person name="Podicherti R."/>
            <person name="Tsui H.-C.T."/>
            <person name="Winkler M.E."/>
        </authorList>
    </citation>
    <scope>NUCLEOTIDE SEQUENCE</scope>
</reference>
<evidence type="ECO:0000256" key="2">
    <source>
        <dbReference type="ARBA" id="ARBA00022605"/>
    </source>
</evidence>
<dbReference type="InterPro" id="IPR006140">
    <property type="entry name" value="D-isomer_DH_NAD-bd"/>
</dbReference>
<sequence>MVSDPIADKGIEILEEAGFEVIYNPNPSDDELQTLAGDVQAWVVRSGTKITSELLNDARNLQVIGRAGVGVDNIDIQEATSRGIVVMNNPDGNTISAAEHTIAMMMALSRNIQLGHMGIVNGEWDRDNLVGSELKGKTLGVVGLGRIGREVIKRAKAMEMKILGYDPFVNQDVLDPEVVTLVELDTLISDSDYITLHLPLLDSTNNLFNKDRLAAMKPSARLINVARGGIINEPDLAEALNNGVIAGAAIDVFKTEPLDADNPLIKARNVLLTPHLGASTHEASEGVSFGICRQIKDFILDEKLSNPINMPITDMAQLKQIAPFLELAETLGKIETQLAESPIKSVSVECFGSI</sequence>